<name>A0A4C2A1R7_EUMVA</name>
<proteinExistence type="predicted"/>
<protein>
    <submittedName>
        <fullName evidence="1">Uncharacterized protein</fullName>
    </submittedName>
</protein>
<evidence type="ECO:0000313" key="1">
    <source>
        <dbReference type="EMBL" id="GBP93143.1"/>
    </source>
</evidence>
<dbReference type="AlphaFoldDB" id="A0A4C2A1R7"/>
<accession>A0A4C2A1R7</accession>
<reference evidence="1 2" key="1">
    <citation type="journal article" date="2019" name="Commun. Biol.">
        <title>The bagworm genome reveals a unique fibroin gene that provides high tensile strength.</title>
        <authorList>
            <person name="Kono N."/>
            <person name="Nakamura H."/>
            <person name="Ohtoshi R."/>
            <person name="Tomita M."/>
            <person name="Numata K."/>
            <person name="Arakawa K."/>
        </authorList>
    </citation>
    <scope>NUCLEOTIDE SEQUENCE [LARGE SCALE GENOMIC DNA]</scope>
</reference>
<dbReference type="EMBL" id="BGZK01002342">
    <property type="protein sequence ID" value="GBP93143.1"/>
    <property type="molecule type" value="Genomic_DNA"/>
</dbReference>
<gene>
    <name evidence="1" type="ORF">EVAR_69405_1</name>
</gene>
<keyword evidence="2" id="KW-1185">Reference proteome</keyword>
<comment type="caution">
    <text evidence="1">The sequence shown here is derived from an EMBL/GenBank/DDBJ whole genome shotgun (WGS) entry which is preliminary data.</text>
</comment>
<dbReference type="Proteomes" id="UP000299102">
    <property type="component" value="Unassembled WGS sequence"/>
</dbReference>
<evidence type="ECO:0000313" key="2">
    <source>
        <dbReference type="Proteomes" id="UP000299102"/>
    </source>
</evidence>
<sequence>MSRAVNTPAYRLAAFGEAIIEVQLSRSFSGFQPYTTRVHECAGMRYAFFTSSSPQEEKKVKASIEFIIITSDEIFSDQDLKEIATTSLYLTKLKLCTRT</sequence>
<organism evidence="1 2">
    <name type="scientific">Eumeta variegata</name>
    <name type="common">Bagworm moth</name>
    <name type="synonym">Eumeta japonica</name>
    <dbReference type="NCBI Taxonomy" id="151549"/>
    <lineage>
        <taxon>Eukaryota</taxon>
        <taxon>Metazoa</taxon>
        <taxon>Ecdysozoa</taxon>
        <taxon>Arthropoda</taxon>
        <taxon>Hexapoda</taxon>
        <taxon>Insecta</taxon>
        <taxon>Pterygota</taxon>
        <taxon>Neoptera</taxon>
        <taxon>Endopterygota</taxon>
        <taxon>Lepidoptera</taxon>
        <taxon>Glossata</taxon>
        <taxon>Ditrysia</taxon>
        <taxon>Tineoidea</taxon>
        <taxon>Psychidae</taxon>
        <taxon>Oiketicinae</taxon>
        <taxon>Eumeta</taxon>
    </lineage>
</organism>